<keyword evidence="2" id="KW-1185">Reference proteome</keyword>
<dbReference type="AlphaFoldDB" id="A0A3M7PB98"/>
<reference evidence="1 2" key="1">
    <citation type="journal article" date="2018" name="Sci. Rep.">
        <title>Genomic signatures of local adaptation to the degree of environmental predictability in rotifers.</title>
        <authorList>
            <person name="Franch-Gras L."/>
            <person name="Hahn C."/>
            <person name="Garcia-Roger E.M."/>
            <person name="Carmona M.J."/>
            <person name="Serra M."/>
            <person name="Gomez A."/>
        </authorList>
    </citation>
    <scope>NUCLEOTIDE SEQUENCE [LARGE SCALE GENOMIC DNA]</scope>
    <source>
        <strain evidence="1">HYR1</strain>
    </source>
</reference>
<dbReference type="Proteomes" id="UP000276133">
    <property type="component" value="Unassembled WGS sequence"/>
</dbReference>
<evidence type="ECO:0000313" key="1">
    <source>
        <dbReference type="EMBL" id="RMZ95987.1"/>
    </source>
</evidence>
<sequence>MEGIVPLGSSERRSAFFTFCSILREITLQECVDLRHRSLCLLKCQIKVNDVIKCVLILLILIEN</sequence>
<organism evidence="1 2">
    <name type="scientific">Brachionus plicatilis</name>
    <name type="common">Marine rotifer</name>
    <name type="synonym">Brachionus muelleri</name>
    <dbReference type="NCBI Taxonomy" id="10195"/>
    <lineage>
        <taxon>Eukaryota</taxon>
        <taxon>Metazoa</taxon>
        <taxon>Spiralia</taxon>
        <taxon>Gnathifera</taxon>
        <taxon>Rotifera</taxon>
        <taxon>Eurotatoria</taxon>
        <taxon>Monogononta</taxon>
        <taxon>Pseudotrocha</taxon>
        <taxon>Ploima</taxon>
        <taxon>Brachionidae</taxon>
        <taxon>Brachionus</taxon>
    </lineage>
</organism>
<evidence type="ECO:0000313" key="2">
    <source>
        <dbReference type="Proteomes" id="UP000276133"/>
    </source>
</evidence>
<accession>A0A3M7PB98</accession>
<dbReference type="EMBL" id="REGN01012316">
    <property type="protein sequence ID" value="RMZ95987.1"/>
    <property type="molecule type" value="Genomic_DNA"/>
</dbReference>
<proteinExistence type="predicted"/>
<comment type="caution">
    <text evidence="1">The sequence shown here is derived from an EMBL/GenBank/DDBJ whole genome shotgun (WGS) entry which is preliminary data.</text>
</comment>
<gene>
    <name evidence="1" type="ORF">BpHYR1_013736</name>
</gene>
<protein>
    <submittedName>
        <fullName evidence="1">Uncharacterized protein</fullName>
    </submittedName>
</protein>
<name>A0A3M7PB98_BRAPC</name>